<dbReference type="RefSeq" id="WP_030035516.1">
    <property type="nucleotide sequence ID" value="NZ_JXSU01000007.1"/>
</dbReference>
<dbReference type="Proteomes" id="UP000032250">
    <property type="component" value="Unassembled WGS sequence"/>
</dbReference>
<organism evidence="1 2">
    <name type="scientific">Clostridium botulinum B2 450</name>
    <dbReference type="NCBI Taxonomy" id="1379739"/>
    <lineage>
        <taxon>Bacteria</taxon>
        <taxon>Bacillati</taxon>
        <taxon>Bacillota</taxon>
        <taxon>Clostridia</taxon>
        <taxon>Eubacteriales</taxon>
        <taxon>Clostridiaceae</taxon>
        <taxon>Clostridium</taxon>
    </lineage>
</organism>
<dbReference type="HOGENOM" id="CLU_2536608_0_0_9"/>
<dbReference type="PATRIC" id="fig|1379739.3.peg.2610"/>
<proteinExistence type="predicted"/>
<evidence type="ECO:0000313" key="1">
    <source>
        <dbReference type="EMBL" id="KIS24122.1"/>
    </source>
</evidence>
<name>A0A0D1BWE1_CLOBO</name>
<dbReference type="AlphaFoldDB" id="A0A0D1BWE1"/>
<sequence>MKIIVKHKHTRLYVPVPISILPYVLKFLKAMCRKSSNNSESIKYIKYLDVDSIMCIIKELKKHKGLKLVEVRNEDGTYVLIKV</sequence>
<dbReference type="EMBL" id="JXSU01000007">
    <property type="protein sequence ID" value="KIS24122.1"/>
    <property type="molecule type" value="Genomic_DNA"/>
</dbReference>
<comment type="caution">
    <text evidence="1">The sequence shown here is derived from an EMBL/GenBank/DDBJ whole genome shotgun (WGS) entry which is preliminary data.</text>
</comment>
<evidence type="ECO:0000313" key="2">
    <source>
        <dbReference type="Proteomes" id="UP000032250"/>
    </source>
</evidence>
<protein>
    <submittedName>
        <fullName evidence="1">Uncharacterized protein</fullName>
    </submittedName>
</protein>
<accession>A0A0D1BWE1</accession>
<dbReference type="OrthoDB" id="1973431at2"/>
<gene>
    <name evidence="1" type="ORF">N495_11190</name>
</gene>
<reference evidence="1 2" key="1">
    <citation type="submission" date="2014-06" db="EMBL/GenBank/DDBJ databases">
        <title>Genome characterization of distinct group I Clostridium botulinum lineages.</title>
        <authorList>
            <person name="Giordani F."/>
            <person name="Anselmo A."/>
            <person name="Fillo S."/>
            <person name="Palozzi A.M."/>
            <person name="Fortunato A."/>
            <person name="Gentile B."/>
            <person name="Ciammaruconi A."/>
            <person name="Anniballi F."/>
            <person name="De Medici D."/>
            <person name="Lista F."/>
        </authorList>
    </citation>
    <scope>NUCLEOTIDE SEQUENCE [LARGE SCALE GENOMIC DNA]</scope>
    <source>
        <strain evidence="1 2">B2 450</strain>
    </source>
</reference>